<evidence type="ECO:0000313" key="4">
    <source>
        <dbReference type="EMBL" id="MEN2790547.1"/>
    </source>
</evidence>
<dbReference type="RefSeq" id="WP_343888294.1">
    <property type="nucleotide sequence ID" value="NZ_BAAAEH010000008.1"/>
</dbReference>
<reference evidence="4 5" key="1">
    <citation type="submission" date="2024-05" db="EMBL/GenBank/DDBJ databases">
        <authorList>
            <person name="Liu Q."/>
            <person name="Xin Y.-H."/>
        </authorList>
    </citation>
    <scope>NUCLEOTIDE SEQUENCE [LARGE SCALE GENOMIC DNA]</scope>
    <source>
        <strain evidence="4 5">CGMCC 1.10181</strain>
    </source>
</reference>
<dbReference type="InterPro" id="IPR029025">
    <property type="entry name" value="T3SS_substrate_exporter_C"/>
</dbReference>
<comment type="similarity">
    <text evidence="1">Belongs to the type III secretion exporter family.</text>
</comment>
<evidence type="ECO:0000256" key="3">
    <source>
        <dbReference type="SAM" id="Phobius"/>
    </source>
</evidence>
<name>A0ABU9Y444_9SPHN</name>
<evidence type="ECO:0000313" key="5">
    <source>
        <dbReference type="Proteomes" id="UP001419910"/>
    </source>
</evidence>
<dbReference type="EMBL" id="JBDIME010000010">
    <property type="protein sequence ID" value="MEN2790547.1"/>
    <property type="molecule type" value="Genomic_DNA"/>
</dbReference>
<dbReference type="SUPFAM" id="SSF160544">
    <property type="entry name" value="EscU C-terminal domain-like"/>
    <property type="match status" value="1"/>
</dbReference>
<dbReference type="PRINTS" id="PR00950">
    <property type="entry name" value="TYPE3IMSPROT"/>
</dbReference>
<keyword evidence="3" id="KW-0812">Transmembrane</keyword>
<proteinExistence type="inferred from homology"/>
<keyword evidence="5" id="KW-1185">Reference proteome</keyword>
<dbReference type="InterPro" id="IPR006135">
    <property type="entry name" value="T3SS_substrate_exporter"/>
</dbReference>
<feature type="compositionally biased region" description="Basic and acidic residues" evidence="2">
    <location>
        <begin position="222"/>
        <end position="240"/>
    </location>
</feature>
<organism evidence="4 5">
    <name type="scientific">Sphingomonas oligophenolica</name>
    <dbReference type="NCBI Taxonomy" id="301154"/>
    <lineage>
        <taxon>Bacteria</taxon>
        <taxon>Pseudomonadati</taxon>
        <taxon>Pseudomonadota</taxon>
        <taxon>Alphaproteobacteria</taxon>
        <taxon>Sphingomonadales</taxon>
        <taxon>Sphingomonadaceae</taxon>
        <taxon>Sphingomonas</taxon>
    </lineage>
</organism>
<feature type="transmembrane region" description="Helical" evidence="3">
    <location>
        <begin position="31"/>
        <end position="51"/>
    </location>
</feature>
<comment type="caution">
    <text evidence="4">The sequence shown here is derived from an EMBL/GenBank/DDBJ whole genome shotgun (WGS) entry which is preliminary data.</text>
</comment>
<dbReference type="PANTHER" id="PTHR30531">
    <property type="entry name" value="FLAGELLAR BIOSYNTHETIC PROTEIN FLHB"/>
    <property type="match status" value="1"/>
</dbReference>
<dbReference type="Proteomes" id="UP001419910">
    <property type="component" value="Unassembled WGS sequence"/>
</dbReference>
<evidence type="ECO:0000256" key="1">
    <source>
        <dbReference type="ARBA" id="ARBA00010690"/>
    </source>
</evidence>
<accession>A0ABU9Y444</accession>
<keyword evidence="3" id="KW-0472">Membrane</keyword>
<dbReference type="Pfam" id="PF01312">
    <property type="entry name" value="Bac_export_2"/>
    <property type="match status" value="1"/>
</dbReference>
<evidence type="ECO:0000256" key="2">
    <source>
        <dbReference type="SAM" id="MobiDB-lite"/>
    </source>
</evidence>
<protein>
    <submittedName>
        <fullName evidence="4">EscU/YscU/HrcU family type III secretion system export apparatus switch protein</fullName>
    </submittedName>
</protein>
<gene>
    <name evidence="4" type="ORF">ABC974_12985</name>
</gene>
<feature type="transmembrane region" description="Helical" evidence="3">
    <location>
        <begin position="190"/>
        <end position="212"/>
    </location>
</feature>
<dbReference type="Gene3D" id="3.40.1690.10">
    <property type="entry name" value="secretion proteins EscU"/>
    <property type="match status" value="1"/>
</dbReference>
<sequence>MAEASQEQNKSEEATPFKLSRAREKGSVARGIDLSFFAGLLALAGFVTIAGEATIGHLAQMMRRALAAGISNANDPHQAISTVAAAYWPALQPVILFGGTIAAIVILLEIIQLRGFVFSGQPLKPDFSRINPAKGIKRLFSMRILKEALKSVLKMSVYTTVSYLLIRWAISGAGMAVTDAGSLVGTMRSTTMRMLWTFVVLAFMFAILDQILSRGEFRKQMRMSRREVSRESKEREGDPRIKRKRKQLHAEFVKRSKGLGALPGSDMLIVNPEHVAVALAYDRTRPGAPVVRAKARDLHARMMKRLAARLHIPIVESPALARALYADCEAGREIGENHYHAVAELYFKLGVVPTDAPKDQR</sequence>
<keyword evidence="3" id="KW-1133">Transmembrane helix</keyword>
<feature type="transmembrane region" description="Helical" evidence="3">
    <location>
        <begin position="90"/>
        <end position="111"/>
    </location>
</feature>
<feature type="region of interest" description="Disordered" evidence="2">
    <location>
        <begin position="222"/>
        <end position="243"/>
    </location>
</feature>
<dbReference type="PANTHER" id="PTHR30531:SF12">
    <property type="entry name" value="FLAGELLAR BIOSYNTHETIC PROTEIN FLHB"/>
    <property type="match status" value="1"/>
</dbReference>